<proteinExistence type="predicted"/>
<dbReference type="EMBL" id="CP136521">
    <property type="protein sequence ID" value="WOD43179.1"/>
    <property type="molecule type" value="Genomic_DNA"/>
</dbReference>
<reference evidence="2" key="1">
    <citation type="submission" date="2024-06" db="EMBL/GenBank/DDBJ databases">
        <title>Hwangdonia haimaensis gen. nov., sp. nov., a member of the family Flavobacteriaceae isolated from the haima cold seep.</title>
        <authorList>
            <person name="Li J."/>
        </authorList>
    </citation>
    <scope>NUCLEOTIDE SEQUENCE [LARGE SCALE GENOMIC DNA]</scope>
    <source>
        <strain evidence="2">SCSIO 19198</strain>
    </source>
</reference>
<evidence type="ECO:0000313" key="2">
    <source>
        <dbReference type="Proteomes" id="UP001302486"/>
    </source>
</evidence>
<keyword evidence="2" id="KW-1185">Reference proteome</keyword>
<dbReference type="RefSeq" id="WP_316982867.1">
    <property type="nucleotide sequence ID" value="NZ_CP136521.1"/>
</dbReference>
<dbReference type="Proteomes" id="UP001302486">
    <property type="component" value="Chromosome"/>
</dbReference>
<accession>A0AA97EKN5</accession>
<evidence type="ECO:0000313" key="1">
    <source>
        <dbReference type="EMBL" id="WOD43179.1"/>
    </source>
</evidence>
<dbReference type="KEGG" id="hws:RNZ46_14400"/>
<gene>
    <name evidence="1" type="ORF">RNZ46_14400</name>
</gene>
<sequence length="221" mass="26600">MKKVNYIIQLNEAFERFNNDDRIKQGHITLYLAFFQKWNREYFKKTITINREWIMEKAKIKSKTTYHNYLKDLNDWEYLHYYPSYHPARGSKVQMSIFFSSDGQKLANSVPEPGQNLVPYYKHKTIENLNKLARPKNELVVLNFFKENNWPVIEGKKFYAYYQAKNWTLGRGLKIKNWKESAKNYVEKGFKIKEQYTSPISGHLDNLRRFDSRNKDYGQPL</sequence>
<name>A0AA97EKN5_9FLAO</name>
<organism evidence="1 2">
    <name type="scientific">Hwangdonia lutea</name>
    <dbReference type="NCBI Taxonomy" id="3075823"/>
    <lineage>
        <taxon>Bacteria</taxon>
        <taxon>Pseudomonadati</taxon>
        <taxon>Bacteroidota</taxon>
        <taxon>Flavobacteriia</taxon>
        <taxon>Flavobacteriales</taxon>
        <taxon>Flavobacteriaceae</taxon>
        <taxon>Hwangdonia</taxon>
    </lineage>
</organism>
<dbReference type="AlphaFoldDB" id="A0AA97EKN5"/>
<protein>
    <submittedName>
        <fullName evidence="1">Uncharacterized protein</fullName>
    </submittedName>
</protein>